<evidence type="ECO:0000256" key="1">
    <source>
        <dbReference type="ARBA" id="ARBA00005384"/>
    </source>
</evidence>
<comment type="similarity">
    <text evidence="1">In the C-terminal section; belongs to the class-I pyridoxal-phosphate-dependent aminotransferase family.</text>
</comment>
<evidence type="ECO:0000256" key="2">
    <source>
        <dbReference type="ARBA" id="ARBA00022898"/>
    </source>
</evidence>
<evidence type="ECO:0000256" key="5">
    <source>
        <dbReference type="ARBA" id="ARBA00023163"/>
    </source>
</evidence>
<comment type="caution">
    <text evidence="7">The sequence shown here is derived from an EMBL/GenBank/DDBJ whole genome shotgun (WGS) entry which is preliminary data.</text>
</comment>
<dbReference type="GO" id="GO:0003677">
    <property type="term" value="F:DNA binding"/>
    <property type="evidence" value="ECO:0007669"/>
    <property type="project" value="UniProtKB-KW"/>
</dbReference>
<gene>
    <name evidence="7" type="ORF">MD535_10345</name>
</gene>
<dbReference type="SUPFAM" id="SSF46785">
    <property type="entry name" value="Winged helix' DNA-binding domain"/>
    <property type="match status" value="1"/>
</dbReference>
<dbReference type="AlphaFoldDB" id="A0A9X3HW98"/>
<keyword evidence="8" id="KW-1185">Reference proteome</keyword>
<dbReference type="GO" id="GO:0030170">
    <property type="term" value="F:pyridoxal phosphate binding"/>
    <property type="evidence" value="ECO:0007669"/>
    <property type="project" value="InterPro"/>
</dbReference>
<dbReference type="EMBL" id="JAKRRY010000011">
    <property type="protein sequence ID" value="MCW8346400.1"/>
    <property type="molecule type" value="Genomic_DNA"/>
</dbReference>
<dbReference type="SUPFAM" id="SSF53383">
    <property type="entry name" value="PLP-dependent transferases"/>
    <property type="match status" value="1"/>
</dbReference>
<dbReference type="InterPro" id="IPR015424">
    <property type="entry name" value="PyrdxlP-dep_Trfase"/>
</dbReference>
<dbReference type="InterPro" id="IPR004839">
    <property type="entry name" value="Aminotransferase_I/II_large"/>
</dbReference>
<dbReference type="Pfam" id="PF00392">
    <property type="entry name" value="GntR"/>
    <property type="match status" value="1"/>
</dbReference>
<evidence type="ECO:0000259" key="6">
    <source>
        <dbReference type="PROSITE" id="PS50949"/>
    </source>
</evidence>
<dbReference type="InterPro" id="IPR000524">
    <property type="entry name" value="Tscrpt_reg_HTH_GntR"/>
</dbReference>
<keyword evidence="2" id="KW-0663">Pyridoxal phosphate</keyword>
<sequence length="593" mass="68476">MLEQYIQLDANHHLTLQDQIKSGITQAIANGFINASVPLTSSRKLAQDLKVSRNTVLRVYDQLSEDGFLISKERKGYFVNPDISVSTIPRTQPVKQTIDWNHYIQVKPSWHQEAPRDLKNYPYLFVHGMMDHSLFPVNEWRKCSIQSLNKTNSRQWTSSDNDYDDLVEQIRTRVLPRRGIYVQSDEIMVTIGSQQSLNLIAKLLTSDTSTIGIENPGYPEAWAQFESRKARLQPLDVDGQGLVIGEPLNQCDIVYTTPSNQFPTTVRLSSERRKKLVEASEQHNFLIVEDDFEHEVCFIEENTFALKGEYSSERIIYLSSFSSTIAPGLRIGFIVAAPEFIKRAKHLQRLSHTYPPKNNCHTLALFISLGYYDALMQRRLKKLRSKWLTMEKALNYYFPQSGVVPSLAGTSFWLNYDARFDANTLYEKAEQIGILINPGDQYYIEDDKKSSFRLSFSSIEESDIREGIRRLSEVARKILPLEHIADTQGQPLSGSEIRKLFDHHTVLTSDCFNIPYRIEFQPDGRMHGVSDRPNDEDEGYWWVEGNTMFYQWKTWQFADIREVRLVLDGHQLKRFDRNGFCVNTGKISPSEAW</sequence>
<dbReference type="Proteomes" id="UP001155587">
    <property type="component" value="Unassembled WGS sequence"/>
</dbReference>
<dbReference type="PANTHER" id="PTHR46577:SF1">
    <property type="entry name" value="HTH-TYPE TRANSCRIPTIONAL REGULATORY PROTEIN GABR"/>
    <property type="match status" value="1"/>
</dbReference>
<protein>
    <submittedName>
        <fullName evidence="7">PLP-dependent aminotransferase family protein</fullName>
    </submittedName>
</protein>
<keyword evidence="3" id="KW-0805">Transcription regulation</keyword>
<proteinExistence type="inferred from homology"/>
<evidence type="ECO:0000313" key="7">
    <source>
        <dbReference type="EMBL" id="MCW8346400.1"/>
    </source>
</evidence>
<evidence type="ECO:0000313" key="8">
    <source>
        <dbReference type="Proteomes" id="UP001155587"/>
    </source>
</evidence>
<dbReference type="SMART" id="SM00345">
    <property type="entry name" value="HTH_GNTR"/>
    <property type="match status" value="1"/>
</dbReference>
<reference evidence="7" key="1">
    <citation type="submission" date="2022-02" db="EMBL/GenBank/DDBJ databases">
        <title>Vibrio sp. nov, a new bacterium isolated from seawater.</title>
        <authorList>
            <person name="Yuan Y."/>
        </authorList>
    </citation>
    <scope>NUCLEOTIDE SEQUENCE</scope>
    <source>
        <strain evidence="7">ZSDZ65</strain>
    </source>
</reference>
<dbReference type="InterPro" id="IPR051446">
    <property type="entry name" value="HTH_trans_reg/aminotransferase"/>
</dbReference>
<dbReference type="CDD" id="cd00609">
    <property type="entry name" value="AAT_like"/>
    <property type="match status" value="1"/>
</dbReference>
<dbReference type="PANTHER" id="PTHR46577">
    <property type="entry name" value="HTH-TYPE TRANSCRIPTIONAL REGULATORY PROTEIN GABR"/>
    <property type="match status" value="1"/>
</dbReference>
<accession>A0A9X3HW98</accession>
<dbReference type="CDD" id="cd07377">
    <property type="entry name" value="WHTH_GntR"/>
    <property type="match status" value="1"/>
</dbReference>
<dbReference type="InterPro" id="IPR015421">
    <property type="entry name" value="PyrdxlP-dep_Trfase_major"/>
</dbReference>
<dbReference type="RefSeq" id="WP_265674961.1">
    <property type="nucleotide sequence ID" value="NZ_JAKRRY010000011.1"/>
</dbReference>
<keyword evidence="7" id="KW-0032">Aminotransferase</keyword>
<feature type="domain" description="HTH gntR-type" evidence="6">
    <location>
        <begin position="14"/>
        <end position="82"/>
    </location>
</feature>
<evidence type="ECO:0000256" key="4">
    <source>
        <dbReference type="ARBA" id="ARBA00023125"/>
    </source>
</evidence>
<name>A0A9X3HW98_9VIBR</name>
<dbReference type="GO" id="GO:0003700">
    <property type="term" value="F:DNA-binding transcription factor activity"/>
    <property type="evidence" value="ECO:0007669"/>
    <property type="project" value="InterPro"/>
</dbReference>
<keyword evidence="5" id="KW-0804">Transcription</keyword>
<dbReference type="Gene3D" id="1.10.10.10">
    <property type="entry name" value="Winged helix-like DNA-binding domain superfamily/Winged helix DNA-binding domain"/>
    <property type="match status" value="1"/>
</dbReference>
<dbReference type="InterPro" id="IPR036388">
    <property type="entry name" value="WH-like_DNA-bd_sf"/>
</dbReference>
<organism evidence="7 8">
    <name type="scientific">Vibrio qingdaonensis</name>
    <dbReference type="NCBI Taxonomy" id="2829491"/>
    <lineage>
        <taxon>Bacteria</taxon>
        <taxon>Pseudomonadati</taxon>
        <taxon>Pseudomonadota</taxon>
        <taxon>Gammaproteobacteria</taxon>
        <taxon>Vibrionales</taxon>
        <taxon>Vibrionaceae</taxon>
        <taxon>Vibrio</taxon>
    </lineage>
</organism>
<keyword evidence="7" id="KW-0808">Transferase</keyword>
<dbReference type="Pfam" id="PF00155">
    <property type="entry name" value="Aminotran_1_2"/>
    <property type="match status" value="1"/>
</dbReference>
<dbReference type="Gene3D" id="3.40.640.10">
    <property type="entry name" value="Type I PLP-dependent aspartate aminotransferase-like (Major domain)"/>
    <property type="match status" value="1"/>
</dbReference>
<dbReference type="InterPro" id="IPR036390">
    <property type="entry name" value="WH_DNA-bd_sf"/>
</dbReference>
<keyword evidence="4" id="KW-0238">DNA-binding</keyword>
<dbReference type="PROSITE" id="PS50949">
    <property type="entry name" value="HTH_GNTR"/>
    <property type="match status" value="1"/>
</dbReference>
<evidence type="ECO:0000256" key="3">
    <source>
        <dbReference type="ARBA" id="ARBA00023015"/>
    </source>
</evidence>
<dbReference type="GO" id="GO:0008483">
    <property type="term" value="F:transaminase activity"/>
    <property type="evidence" value="ECO:0007669"/>
    <property type="project" value="UniProtKB-KW"/>
</dbReference>